<name>A0A9W7AUK5_9STRA</name>
<feature type="compositionally biased region" description="Low complexity" evidence="1">
    <location>
        <begin position="119"/>
        <end position="139"/>
    </location>
</feature>
<evidence type="ECO:0000256" key="1">
    <source>
        <dbReference type="SAM" id="MobiDB-lite"/>
    </source>
</evidence>
<comment type="caution">
    <text evidence="3">The sequence shown here is derived from an EMBL/GenBank/DDBJ whole genome shotgun (WGS) entry which is preliminary data.</text>
</comment>
<sequence length="289" mass="31119">MFGKIFVFLLLWTAVSMFVERRTDIADLEFGLAPGTELSHIALMKTVPIADEVVVSEDPENFGKQLQAATSKAAVLFAGQVKTVVKVNNNEERSDRVLKIEHVNRFYYTNFPSPSRLASLVRSPPQPQSLSSPPSKLNKSLAPSVLSLKLDTSGLLSLSEKGKVIWSQTGKPGDSLLVDPETNQMKLGKSLVIVDDAELRSSWPFAGYMTGLYSNPVARQVIGLAVTVAGAFILRRGLNLVFGLFRRSAASGAAAKLPKKVTGAAAAKKVAAKKPAAKVVKKVASTKKR</sequence>
<evidence type="ECO:0000256" key="2">
    <source>
        <dbReference type="SAM" id="SignalP"/>
    </source>
</evidence>
<gene>
    <name evidence="3" type="ORF">TL16_g07864</name>
</gene>
<feature type="signal peptide" evidence="2">
    <location>
        <begin position="1"/>
        <end position="17"/>
    </location>
</feature>
<dbReference type="AlphaFoldDB" id="A0A9W7AUK5"/>
<dbReference type="EMBL" id="BLQM01000253">
    <property type="protein sequence ID" value="GMH78597.1"/>
    <property type="molecule type" value="Genomic_DNA"/>
</dbReference>
<evidence type="ECO:0000313" key="3">
    <source>
        <dbReference type="EMBL" id="GMH78597.1"/>
    </source>
</evidence>
<accession>A0A9W7AUK5</accession>
<keyword evidence="2" id="KW-0732">Signal</keyword>
<evidence type="ECO:0000313" key="4">
    <source>
        <dbReference type="Proteomes" id="UP001162640"/>
    </source>
</evidence>
<dbReference type="Proteomes" id="UP001162640">
    <property type="component" value="Unassembled WGS sequence"/>
</dbReference>
<proteinExistence type="predicted"/>
<reference evidence="4" key="1">
    <citation type="journal article" date="2023" name="Commun. Biol.">
        <title>Genome analysis of Parmales, the sister group of diatoms, reveals the evolutionary specialization of diatoms from phago-mixotrophs to photoautotrophs.</title>
        <authorList>
            <person name="Ban H."/>
            <person name="Sato S."/>
            <person name="Yoshikawa S."/>
            <person name="Yamada K."/>
            <person name="Nakamura Y."/>
            <person name="Ichinomiya M."/>
            <person name="Sato N."/>
            <person name="Blanc-Mathieu R."/>
            <person name="Endo H."/>
            <person name="Kuwata A."/>
            <person name="Ogata H."/>
        </authorList>
    </citation>
    <scope>NUCLEOTIDE SEQUENCE [LARGE SCALE GENOMIC DNA]</scope>
</reference>
<feature type="region of interest" description="Disordered" evidence="1">
    <location>
        <begin position="118"/>
        <end position="139"/>
    </location>
</feature>
<feature type="chain" id="PRO_5040963404" evidence="2">
    <location>
        <begin position="18"/>
        <end position="289"/>
    </location>
</feature>
<protein>
    <submittedName>
        <fullName evidence="3">Uncharacterized protein</fullName>
    </submittedName>
</protein>
<organism evidence="3 4">
    <name type="scientific">Triparma laevis f. inornata</name>
    <dbReference type="NCBI Taxonomy" id="1714386"/>
    <lineage>
        <taxon>Eukaryota</taxon>
        <taxon>Sar</taxon>
        <taxon>Stramenopiles</taxon>
        <taxon>Ochrophyta</taxon>
        <taxon>Bolidophyceae</taxon>
        <taxon>Parmales</taxon>
        <taxon>Triparmaceae</taxon>
        <taxon>Triparma</taxon>
    </lineage>
</organism>